<name>A0A645J969_9ZZZZ</name>
<reference evidence="1" key="1">
    <citation type="submission" date="2019-08" db="EMBL/GenBank/DDBJ databases">
        <authorList>
            <person name="Kucharzyk K."/>
            <person name="Murdoch R.W."/>
            <person name="Higgins S."/>
            <person name="Loffler F."/>
        </authorList>
    </citation>
    <scope>NUCLEOTIDE SEQUENCE</scope>
</reference>
<evidence type="ECO:0000313" key="1">
    <source>
        <dbReference type="EMBL" id="MPN60208.1"/>
    </source>
</evidence>
<accession>A0A645J969</accession>
<organism evidence="1">
    <name type="scientific">bioreactor metagenome</name>
    <dbReference type="NCBI Taxonomy" id="1076179"/>
    <lineage>
        <taxon>unclassified sequences</taxon>
        <taxon>metagenomes</taxon>
        <taxon>ecological metagenomes</taxon>
    </lineage>
</organism>
<proteinExistence type="predicted"/>
<protein>
    <submittedName>
        <fullName evidence="1">Uncharacterized protein</fullName>
    </submittedName>
</protein>
<dbReference type="EMBL" id="VSSQ01135170">
    <property type="protein sequence ID" value="MPN60208.1"/>
    <property type="molecule type" value="Genomic_DNA"/>
</dbReference>
<sequence length="45" mass="5277">MSLGKEYTLVGKPELDCLESIEYSYIDGRRHQQNNKATTKPRYSR</sequence>
<dbReference type="AlphaFoldDB" id="A0A645J969"/>
<gene>
    <name evidence="1" type="ORF">SDC9_207933</name>
</gene>
<comment type="caution">
    <text evidence="1">The sequence shown here is derived from an EMBL/GenBank/DDBJ whole genome shotgun (WGS) entry which is preliminary data.</text>
</comment>